<keyword evidence="1" id="KW-0472">Membrane</keyword>
<organism evidence="2 3">
    <name type="scientific">Pristionchus mayeri</name>
    <dbReference type="NCBI Taxonomy" id="1317129"/>
    <lineage>
        <taxon>Eukaryota</taxon>
        <taxon>Metazoa</taxon>
        <taxon>Ecdysozoa</taxon>
        <taxon>Nematoda</taxon>
        <taxon>Chromadorea</taxon>
        <taxon>Rhabditida</taxon>
        <taxon>Rhabditina</taxon>
        <taxon>Diplogasteromorpha</taxon>
        <taxon>Diplogasteroidea</taxon>
        <taxon>Neodiplogasteridae</taxon>
        <taxon>Pristionchus</taxon>
    </lineage>
</organism>
<accession>A0AAN5CX66</accession>
<reference evidence="3" key="1">
    <citation type="submission" date="2022-10" db="EMBL/GenBank/DDBJ databases">
        <title>Genome assembly of Pristionchus species.</title>
        <authorList>
            <person name="Yoshida K."/>
            <person name="Sommer R.J."/>
        </authorList>
    </citation>
    <scope>NUCLEOTIDE SEQUENCE [LARGE SCALE GENOMIC DNA]</scope>
    <source>
        <strain evidence="3">RS5460</strain>
    </source>
</reference>
<protein>
    <submittedName>
        <fullName evidence="2">Uncharacterized protein</fullName>
    </submittedName>
</protein>
<evidence type="ECO:0000313" key="3">
    <source>
        <dbReference type="Proteomes" id="UP001328107"/>
    </source>
</evidence>
<sequence length="104" mass="11262">IMGDVMGDKSDELPAVAWAIIGNLAALVLAAVWKLVVVSCADYNCVSMMKKRGPNKYLPNNNCTTAKHMRLCIHCSANNKSTTGMCALGWVVCSTFVVACKYIF</sequence>
<evidence type="ECO:0000313" key="2">
    <source>
        <dbReference type="EMBL" id="GMR51940.1"/>
    </source>
</evidence>
<feature type="transmembrane region" description="Helical" evidence="1">
    <location>
        <begin position="15"/>
        <end position="41"/>
    </location>
</feature>
<comment type="caution">
    <text evidence="2">The sequence shown here is derived from an EMBL/GenBank/DDBJ whole genome shotgun (WGS) entry which is preliminary data.</text>
</comment>
<name>A0AAN5CX66_9BILA</name>
<keyword evidence="1" id="KW-0812">Transmembrane</keyword>
<proteinExistence type="predicted"/>
<dbReference type="AlphaFoldDB" id="A0AAN5CX66"/>
<feature type="non-terminal residue" evidence="2">
    <location>
        <position position="1"/>
    </location>
</feature>
<dbReference type="Proteomes" id="UP001328107">
    <property type="component" value="Unassembled WGS sequence"/>
</dbReference>
<evidence type="ECO:0000256" key="1">
    <source>
        <dbReference type="SAM" id="Phobius"/>
    </source>
</evidence>
<gene>
    <name evidence="2" type="ORF">PMAYCL1PPCAC_22135</name>
</gene>
<dbReference type="EMBL" id="BTRK01000005">
    <property type="protein sequence ID" value="GMR51940.1"/>
    <property type="molecule type" value="Genomic_DNA"/>
</dbReference>
<keyword evidence="3" id="KW-1185">Reference proteome</keyword>
<keyword evidence="1" id="KW-1133">Transmembrane helix</keyword>